<accession>A0A4Y8PUV7</accession>
<evidence type="ECO:0000256" key="9">
    <source>
        <dbReference type="ARBA" id="ARBA00023316"/>
    </source>
</evidence>
<dbReference type="Pfam" id="PF01225">
    <property type="entry name" value="Mur_ligase"/>
    <property type="match status" value="1"/>
</dbReference>
<dbReference type="Pfam" id="PF08245">
    <property type="entry name" value="Mur_ligase_M"/>
    <property type="match status" value="1"/>
</dbReference>
<comment type="similarity">
    <text evidence="10">Belongs to the MurCDEF family. MurF subfamily.</text>
</comment>
<keyword evidence="1 10" id="KW-0963">Cytoplasm</keyword>
<dbReference type="Proteomes" id="UP000298246">
    <property type="component" value="Unassembled WGS sequence"/>
</dbReference>
<dbReference type="EMBL" id="MYFO01000035">
    <property type="protein sequence ID" value="TFE84391.1"/>
    <property type="molecule type" value="Genomic_DNA"/>
</dbReference>
<evidence type="ECO:0000256" key="10">
    <source>
        <dbReference type="HAMAP-Rule" id="MF_02019"/>
    </source>
</evidence>
<evidence type="ECO:0000256" key="11">
    <source>
        <dbReference type="RuleBase" id="RU004136"/>
    </source>
</evidence>
<dbReference type="GO" id="GO:0009252">
    <property type="term" value="P:peptidoglycan biosynthetic process"/>
    <property type="evidence" value="ECO:0007669"/>
    <property type="project" value="UniProtKB-UniRule"/>
</dbReference>
<dbReference type="HAMAP" id="MF_02019">
    <property type="entry name" value="MurF"/>
    <property type="match status" value="1"/>
</dbReference>
<name>A0A4Y8PUV7_9BACL</name>
<dbReference type="PANTHER" id="PTHR43024">
    <property type="entry name" value="UDP-N-ACETYLMURAMOYL-TRIPEPTIDE--D-ALANYL-D-ALANINE LIGASE"/>
    <property type="match status" value="1"/>
</dbReference>
<keyword evidence="9 10" id="KW-0961">Cell wall biogenesis/degradation</keyword>
<feature type="binding site" evidence="10">
    <location>
        <begin position="116"/>
        <end position="122"/>
    </location>
    <ligand>
        <name>ATP</name>
        <dbReference type="ChEBI" id="CHEBI:30616"/>
    </ligand>
</feature>
<dbReference type="SUPFAM" id="SSF53623">
    <property type="entry name" value="MurD-like peptide ligases, catalytic domain"/>
    <property type="match status" value="1"/>
</dbReference>
<dbReference type="AlphaFoldDB" id="A0A4Y8PUV7"/>
<evidence type="ECO:0000313" key="15">
    <source>
        <dbReference type="EMBL" id="TFE84391.1"/>
    </source>
</evidence>
<keyword evidence="3 10" id="KW-0132">Cell division</keyword>
<feature type="domain" description="Mur ligase N-terminal catalytic" evidence="12">
    <location>
        <begin position="30"/>
        <end position="104"/>
    </location>
</feature>
<feature type="domain" description="Mur ligase C-terminal" evidence="13">
    <location>
        <begin position="325"/>
        <end position="451"/>
    </location>
</feature>
<keyword evidence="5 10" id="KW-0067">ATP-binding</keyword>
<proteinExistence type="inferred from homology"/>
<dbReference type="Gene3D" id="3.90.190.20">
    <property type="entry name" value="Mur ligase, C-terminal domain"/>
    <property type="match status" value="1"/>
</dbReference>
<dbReference type="InterPro" id="IPR000713">
    <property type="entry name" value="Mur_ligase_N"/>
</dbReference>
<dbReference type="NCBIfam" id="TIGR01143">
    <property type="entry name" value="murF"/>
    <property type="match status" value="1"/>
</dbReference>
<dbReference type="InterPro" id="IPR004101">
    <property type="entry name" value="Mur_ligase_C"/>
</dbReference>
<evidence type="ECO:0000256" key="1">
    <source>
        <dbReference type="ARBA" id="ARBA00022490"/>
    </source>
</evidence>
<dbReference type="GO" id="GO:0008766">
    <property type="term" value="F:UDP-N-acetylmuramoylalanyl-D-glutamyl-2,6-diaminopimelate-D-alanyl-D-alanine ligase activity"/>
    <property type="evidence" value="ECO:0007669"/>
    <property type="project" value="RHEA"/>
</dbReference>
<organism evidence="15 16">
    <name type="scientific">Paenibacillus athensensis</name>
    <dbReference type="NCBI Taxonomy" id="1967502"/>
    <lineage>
        <taxon>Bacteria</taxon>
        <taxon>Bacillati</taxon>
        <taxon>Bacillota</taxon>
        <taxon>Bacilli</taxon>
        <taxon>Bacillales</taxon>
        <taxon>Paenibacillaceae</taxon>
        <taxon>Paenibacillus</taxon>
    </lineage>
</organism>
<comment type="catalytic activity">
    <reaction evidence="10 11">
        <text>D-alanyl-D-alanine + UDP-N-acetyl-alpha-D-muramoyl-L-alanyl-gamma-D-glutamyl-meso-2,6-diaminopimelate + ATP = UDP-N-acetyl-alpha-D-muramoyl-L-alanyl-gamma-D-glutamyl-meso-2,6-diaminopimeloyl-D-alanyl-D-alanine + ADP + phosphate + H(+)</text>
        <dbReference type="Rhea" id="RHEA:28374"/>
        <dbReference type="ChEBI" id="CHEBI:15378"/>
        <dbReference type="ChEBI" id="CHEBI:30616"/>
        <dbReference type="ChEBI" id="CHEBI:43474"/>
        <dbReference type="ChEBI" id="CHEBI:57822"/>
        <dbReference type="ChEBI" id="CHEBI:61386"/>
        <dbReference type="ChEBI" id="CHEBI:83905"/>
        <dbReference type="ChEBI" id="CHEBI:456216"/>
        <dbReference type="EC" id="6.3.2.10"/>
    </reaction>
</comment>
<dbReference type="GO" id="GO:0008360">
    <property type="term" value="P:regulation of cell shape"/>
    <property type="evidence" value="ECO:0007669"/>
    <property type="project" value="UniProtKB-KW"/>
</dbReference>
<dbReference type="InterPro" id="IPR036615">
    <property type="entry name" value="Mur_ligase_C_dom_sf"/>
</dbReference>
<evidence type="ECO:0000259" key="13">
    <source>
        <dbReference type="Pfam" id="PF02875"/>
    </source>
</evidence>
<keyword evidence="7 10" id="KW-0573">Peptidoglycan synthesis</keyword>
<evidence type="ECO:0000256" key="6">
    <source>
        <dbReference type="ARBA" id="ARBA00022960"/>
    </source>
</evidence>
<dbReference type="UniPathway" id="UPA00219"/>
<dbReference type="InterPro" id="IPR005863">
    <property type="entry name" value="UDP-N-AcMur_synth"/>
</dbReference>
<evidence type="ECO:0000256" key="3">
    <source>
        <dbReference type="ARBA" id="ARBA00022618"/>
    </source>
</evidence>
<evidence type="ECO:0000256" key="4">
    <source>
        <dbReference type="ARBA" id="ARBA00022741"/>
    </source>
</evidence>
<dbReference type="GO" id="GO:0047480">
    <property type="term" value="F:UDP-N-acetylmuramoyl-tripeptide-D-alanyl-D-alanine ligase activity"/>
    <property type="evidence" value="ECO:0007669"/>
    <property type="project" value="UniProtKB-UniRule"/>
</dbReference>
<dbReference type="Gene3D" id="3.40.1190.10">
    <property type="entry name" value="Mur-like, catalytic domain"/>
    <property type="match status" value="1"/>
</dbReference>
<evidence type="ECO:0000256" key="5">
    <source>
        <dbReference type="ARBA" id="ARBA00022840"/>
    </source>
</evidence>
<evidence type="ECO:0000313" key="16">
    <source>
        <dbReference type="Proteomes" id="UP000298246"/>
    </source>
</evidence>
<sequence length="464" mass="49239">MISRSLQDIRAMLGEEAVGLAGSEDAAVAIAGVSTDTRTIAAGCLFVPLVGETFDGHAYAAEAAARGAAAALWQDDRPHPPEDLPLIRVRDTLAALQQLARAYRLQLPVKLIGITGSNGKTTTKDLVAAALSGTYRVHKTKGNLNNHIGLPLTLLQLEETTEFAVVEMGMSGYGEIELLSNIALPDIAIITMIGESHMLQLGSREGIARAKAEIAAGLPDGALFIYNGDEPLIEGALAERELPPGLRRLRFGRGPDNDLYPTRIELAAEGTFFAVNAPEYPQLYIPLLGEHNVVNALAAIAVADACGVPPESSAAGLATLQMTSMRIEKLTAPSGLTVLNDAYNASPASMRAALALAGQLTGYGRKFVVLGDMLELGDREDAFHREIGDSLSPDRVDYVFTFGRLGALIAEAAAPAYAPGRVRAFDDKERLAAELAALVRDDDVVLVKGSRGMRLEQVVQALLR</sequence>
<protein>
    <recommendedName>
        <fullName evidence="10 11">UDP-N-acetylmuramoyl-tripeptide--D-alanyl-D-alanine ligase</fullName>
        <ecNumber evidence="10 11">6.3.2.10</ecNumber>
    </recommendedName>
    <alternativeName>
        <fullName evidence="10">D-alanyl-D-alanine-adding enzyme</fullName>
    </alternativeName>
</protein>
<comment type="function">
    <text evidence="10 11">Involved in cell wall formation. Catalyzes the final step in the synthesis of UDP-N-acetylmuramoyl-pentapeptide, the precursor of murein.</text>
</comment>
<evidence type="ECO:0000256" key="7">
    <source>
        <dbReference type="ARBA" id="ARBA00022984"/>
    </source>
</evidence>
<dbReference type="InterPro" id="IPR013221">
    <property type="entry name" value="Mur_ligase_cen"/>
</dbReference>
<reference evidence="15 16" key="1">
    <citation type="submission" date="2017-03" db="EMBL/GenBank/DDBJ databases">
        <title>Isolation of Levoglucosan Utilizing Bacteria.</title>
        <authorList>
            <person name="Arya A.S."/>
        </authorList>
    </citation>
    <scope>NUCLEOTIDE SEQUENCE [LARGE SCALE GENOMIC DNA]</scope>
    <source>
        <strain evidence="15 16">MEC069</strain>
    </source>
</reference>
<keyword evidence="8 10" id="KW-0131">Cell cycle</keyword>
<evidence type="ECO:0000259" key="12">
    <source>
        <dbReference type="Pfam" id="PF01225"/>
    </source>
</evidence>
<dbReference type="InterPro" id="IPR036565">
    <property type="entry name" value="Mur-like_cat_sf"/>
</dbReference>
<keyword evidence="6 10" id="KW-0133">Cell shape</keyword>
<dbReference type="GO" id="GO:0071555">
    <property type="term" value="P:cell wall organization"/>
    <property type="evidence" value="ECO:0007669"/>
    <property type="project" value="UniProtKB-KW"/>
</dbReference>
<comment type="caution">
    <text evidence="15">The sequence shown here is derived from an EMBL/GenBank/DDBJ whole genome shotgun (WGS) entry which is preliminary data.</text>
</comment>
<comment type="subcellular location">
    <subcellularLocation>
        <location evidence="10 11">Cytoplasm</location>
    </subcellularLocation>
</comment>
<feature type="domain" description="Mur ligase central" evidence="14">
    <location>
        <begin position="114"/>
        <end position="303"/>
    </location>
</feature>
<dbReference type="PANTHER" id="PTHR43024:SF1">
    <property type="entry name" value="UDP-N-ACETYLMURAMOYL-TRIPEPTIDE--D-ALANYL-D-ALANINE LIGASE"/>
    <property type="match status" value="1"/>
</dbReference>
<gene>
    <name evidence="10" type="primary">murF</name>
    <name evidence="15" type="ORF">B5M42_20420</name>
</gene>
<dbReference type="GO" id="GO:0005524">
    <property type="term" value="F:ATP binding"/>
    <property type="evidence" value="ECO:0007669"/>
    <property type="project" value="UniProtKB-UniRule"/>
</dbReference>
<keyword evidence="2 10" id="KW-0436">Ligase</keyword>
<dbReference type="RefSeq" id="WP_134756216.1">
    <property type="nucleotide sequence ID" value="NZ_MYFO02000017.1"/>
</dbReference>
<dbReference type="GO" id="GO:0005737">
    <property type="term" value="C:cytoplasm"/>
    <property type="evidence" value="ECO:0007669"/>
    <property type="project" value="UniProtKB-SubCell"/>
</dbReference>
<dbReference type="SUPFAM" id="SSF63418">
    <property type="entry name" value="MurE/MurF N-terminal domain"/>
    <property type="match status" value="1"/>
</dbReference>
<dbReference type="SUPFAM" id="SSF53244">
    <property type="entry name" value="MurD-like peptide ligases, peptide-binding domain"/>
    <property type="match status" value="1"/>
</dbReference>
<keyword evidence="4 10" id="KW-0547">Nucleotide-binding</keyword>
<keyword evidence="16" id="KW-1185">Reference proteome</keyword>
<evidence type="ECO:0000256" key="8">
    <source>
        <dbReference type="ARBA" id="ARBA00023306"/>
    </source>
</evidence>
<evidence type="ECO:0000259" key="14">
    <source>
        <dbReference type="Pfam" id="PF08245"/>
    </source>
</evidence>
<dbReference type="EC" id="6.3.2.10" evidence="10 11"/>
<dbReference type="OrthoDB" id="9801978at2"/>
<dbReference type="InterPro" id="IPR051046">
    <property type="entry name" value="MurCDEF_CellWall_CoF430Synth"/>
</dbReference>
<dbReference type="GO" id="GO:0051301">
    <property type="term" value="P:cell division"/>
    <property type="evidence" value="ECO:0007669"/>
    <property type="project" value="UniProtKB-KW"/>
</dbReference>
<dbReference type="Gene3D" id="3.40.1390.10">
    <property type="entry name" value="MurE/MurF, N-terminal domain"/>
    <property type="match status" value="1"/>
</dbReference>
<dbReference type="InterPro" id="IPR035911">
    <property type="entry name" value="MurE/MurF_N"/>
</dbReference>
<evidence type="ECO:0000256" key="2">
    <source>
        <dbReference type="ARBA" id="ARBA00022598"/>
    </source>
</evidence>
<dbReference type="Pfam" id="PF02875">
    <property type="entry name" value="Mur_ligase_C"/>
    <property type="match status" value="1"/>
</dbReference>
<comment type="pathway">
    <text evidence="10 11">Cell wall biogenesis; peptidoglycan biosynthesis.</text>
</comment>